<evidence type="ECO:0000256" key="1">
    <source>
        <dbReference type="ARBA" id="ARBA00004370"/>
    </source>
</evidence>
<accession>A0A160T3Q3</accession>
<evidence type="ECO:0000256" key="4">
    <source>
        <dbReference type="ARBA" id="ARBA00022679"/>
    </source>
</evidence>
<evidence type="ECO:0000259" key="5">
    <source>
        <dbReference type="Pfam" id="PF04101"/>
    </source>
</evidence>
<dbReference type="GO" id="GO:0016758">
    <property type="term" value="F:hexosyltransferase activity"/>
    <property type="evidence" value="ECO:0007669"/>
    <property type="project" value="InterPro"/>
</dbReference>
<evidence type="ECO:0000313" key="7">
    <source>
        <dbReference type="EMBL" id="CUS03170.2"/>
    </source>
</evidence>
<name>A0A160T3Q3_9CHLR</name>
<dbReference type="PANTHER" id="PTHR43025:SF3">
    <property type="entry name" value="MONOGALACTOSYLDIACYLGLYCEROL SYNTHASE 1, CHLOROPLASTIC"/>
    <property type="match status" value="1"/>
</dbReference>
<gene>
    <name evidence="7" type="ORF">CFX0092_A1292</name>
</gene>
<dbReference type="InterPro" id="IPR009695">
    <property type="entry name" value="Diacylglyc_glucosyltr_N"/>
</dbReference>
<dbReference type="GO" id="GO:0009247">
    <property type="term" value="P:glycolipid biosynthetic process"/>
    <property type="evidence" value="ECO:0007669"/>
    <property type="project" value="InterPro"/>
</dbReference>
<dbReference type="RefSeq" id="WP_095042704.1">
    <property type="nucleotide sequence ID" value="NZ_LN890655.1"/>
</dbReference>
<dbReference type="Pfam" id="PF04101">
    <property type="entry name" value="Glyco_tran_28_C"/>
    <property type="match status" value="1"/>
</dbReference>
<reference evidence="7" key="1">
    <citation type="submission" date="2016-01" db="EMBL/GenBank/DDBJ databases">
        <authorList>
            <person name="Mcilroy J.S."/>
            <person name="Karst M S."/>
            <person name="Albertsen M."/>
        </authorList>
    </citation>
    <scope>NUCLEOTIDE SEQUENCE</scope>
    <source>
        <strain evidence="7">Cfx-K</strain>
    </source>
</reference>
<organism evidence="7 8">
    <name type="scientific">Candidatus Promineifilum breve</name>
    <dbReference type="NCBI Taxonomy" id="1806508"/>
    <lineage>
        <taxon>Bacteria</taxon>
        <taxon>Bacillati</taxon>
        <taxon>Chloroflexota</taxon>
        <taxon>Ardenticatenia</taxon>
        <taxon>Candidatus Promineifilales</taxon>
        <taxon>Candidatus Promineifilaceae</taxon>
        <taxon>Candidatus Promineifilum</taxon>
    </lineage>
</organism>
<comment type="subcellular location">
    <subcellularLocation>
        <location evidence="1">Membrane</location>
    </subcellularLocation>
</comment>
<evidence type="ECO:0000256" key="3">
    <source>
        <dbReference type="ARBA" id="ARBA00022676"/>
    </source>
</evidence>
<keyword evidence="4" id="KW-0808">Transferase</keyword>
<keyword evidence="3" id="KW-0328">Glycosyltransferase</keyword>
<dbReference type="Proteomes" id="UP000215027">
    <property type="component" value="Chromosome I"/>
</dbReference>
<dbReference type="Pfam" id="PF06925">
    <property type="entry name" value="MGDG_synth"/>
    <property type="match status" value="1"/>
</dbReference>
<dbReference type="OrthoDB" id="9815663at2"/>
<dbReference type="SUPFAM" id="SSF53756">
    <property type="entry name" value="UDP-Glycosyltransferase/glycogen phosphorylase"/>
    <property type="match status" value="1"/>
</dbReference>
<dbReference type="InterPro" id="IPR050519">
    <property type="entry name" value="Glycosyltransf_28_UgtP"/>
</dbReference>
<dbReference type="EMBL" id="LN890655">
    <property type="protein sequence ID" value="CUS03170.2"/>
    <property type="molecule type" value="Genomic_DNA"/>
</dbReference>
<evidence type="ECO:0000256" key="2">
    <source>
        <dbReference type="ARBA" id="ARBA00006962"/>
    </source>
</evidence>
<dbReference type="PANTHER" id="PTHR43025">
    <property type="entry name" value="MONOGALACTOSYLDIACYLGLYCEROL SYNTHASE"/>
    <property type="match status" value="1"/>
</dbReference>
<dbReference type="AlphaFoldDB" id="A0A160T3Q3"/>
<evidence type="ECO:0000313" key="8">
    <source>
        <dbReference type="Proteomes" id="UP000215027"/>
    </source>
</evidence>
<feature type="domain" description="Diacylglycerol glucosyltransferase N-terminal" evidence="6">
    <location>
        <begin position="20"/>
        <end position="188"/>
    </location>
</feature>
<keyword evidence="8" id="KW-1185">Reference proteome</keyword>
<dbReference type="KEGG" id="pbf:CFX0092_A1292"/>
<comment type="similarity">
    <text evidence="2">Belongs to the glycosyltransferase 28 family.</text>
</comment>
<evidence type="ECO:0000259" key="6">
    <source>
        <dbReference type="Pfam" id="PF06925"/>
    </source>
</evidence>
<proteinExistence type="inferred from homology"/>
<protein>
    <submittedName>
        <fullName evidence="7">Monogalactosyldiacylglycerol synthase family protein</fullName>
    </submittedName>
</protein>
<dbReference type="InterPro" id="IPR007235">
    <property type="entry name" value="Glyco_trans_28_C"/>
</dbReference>
<sequence>MTNASGQNILILTNDAGMGHRQAAQATVAALERRAGDSLRPVLVNPLEEPGAPPTLRNLQSDFNRLVQRAPALYSLGHEVGNGYLPTRLMERLETRLLGETIDRILRSARPAIVVATHPTYIYLLVDYRKRQRQPWSLAVLVTDLARLQRLWFRKEVDLYLVPTDEAAALAVRRGIRPERVHVTGIPVDLRLAEAAPLRPQLRAQYGWDAALPLILAVGSRRVVDFMSVLQALNEARLPIQLAVVTGDDEELLREVGAIDWQIPTHLYGYVDDLPLRLRAADAVITKAGGLTVAESLAAGTPLFIIQSTPMHEQGNAAYVVAGGAGLRAENPADLADALRGALANDCRLLTAMADNARRLGRPRAAYDVAEQLWTLGQRAATDPQPVTADR</sequence>
<dbReference type="GO" id="GO:0016020">
    <property type="term" value="C:membrane"/>
    <property type="evidence" value="ECO:0007669"/>
    <property type="project" value="UniProtKB-SubCell"/>
</dbReference>
<dbReference type="Gene3D" id="3.40.50.2000">
    <property type="entry name" value="Glycogen Phosphorylase B"/>
    <property type="match status" value="1"/>
</dbReference>
<feature type="domain" description="Glycosyl transferase family 28 C-terminal" evidence="5">
    <location>
        <begin position="227"/>
        <end position="357"/>
    </location>
</feature>